<feature type="transmembrane region" description="Helical" evidence="1">
    <location>
        <begin position="12"/>
        <end position="30"/>
    </location>
</feature>
<evidence type="ECO:0000313" key="5">
    <source>
        <dbReference type="Proteomes" id="UP000241022"/>
    </source>
</evidence>
<dbReference type="EMBL" id="CP007026">
    <property type="protein sequence ID" value="AJA92791.1"/>
    <property type="molecule type" value="Genomic_DNA"/>
</dbReference>
<dbReference type="KEGG" id="nbv:T478_0027"/>
<protein>
    <recommendedName>
        <fullName evidence="6">Sulfatase N-terminal domain-containing protein</fullName>
    </recommendedName>
</protein>
<evidence type="ECO:0008006" key="6">
    <source>
        <dbReference type="Google" id="ProtNLM"/>
    </source>
</evidence>
<gene>
    <name evidence="3" type="ORF">A7X95_05225</name>
    <name evidence="2" type="ORF">T478_0027</name>
</gene>
<dbReference type="OrthoDB" id="387492at2157"/>
<dbReference type="SUPFAM" id="SSF53649">
    <property type="entry name" value="Alkaline phosphatase-like"/>
    <property type="match status" value="1"/>
</dbReference>
<evidence type="ECO:0000313" key="4">
    <source>
        <dbReference type="Proteomes" id="UP000030944"/>
    </source>
</evidence>
<feature type="transmembrane region" description="Helical" evidence="1">
    <location>
        <begin position="69"/>
        <end position="88"/>
    </location>
</feature>
<dbReference type="Gene3D" id="3.40.720.10">
    <property type="entry name" value="Alkaline Phosphatase, subunit A"/>
    <property type="match status" value="1"/>
</dbReference>
<dbReference type="HOGENOM" id="CLU_541729_0_0_2"/>
<dbReference type="AlphaFoldDB" id="A0A0A7V3L1"/>
<feature type="transmembrane region" description="Helical" evidence="1">
    <location>
        <begin position="100"/>
        <end position="120"/>
    </location>
</feature>
<reference evidence="3 5" key="4">
    <citation type="submission" date="2018-04" db="EMBL/GenBank/DDBJ databases">
        <title>Transcriptomics of ammonia oxidizing archaea.</title>
        <authorList>
            <person name="Carini P."/>
        </authorList>
    </citation>
    <scope>NUCLEOTIDE SEQUENCE [LARGE SCALE GENOMIC DNA]</scope>
    <source>
        <strain evidence="3 5">U25</strain>
    </source>
</reference>
<keyword evidence="1" id="KW-0472">Membrane</keyword>
<dbReference type="InterPro" id="IPR017850">
    <property type="entry name" value="Alkaline_phosphatase_core_sf"/>
</dbReference>
<reference evidence="3" key="3">
    <citation type="submission" date="2016-05" db="EMBL/GenBank/DDBJ databases">
        <authorList>
            <person name="Lavstsen T."/>
            <person name="Jespersen J.S."/>
        </authorList>
    </citation>
    <scope>NUCLEOTIDE SEQUENCE [LARGE SCALE GENOMIC DNA]</scope>
    <source>
        <strain evidence="3">U25</strain>
    </source>
</reference>
<name>A0A0A7V3L1_9ARCH</name>
<dbReference type="Proteomes" id="UP000241022">
    <property type="component" value="Unassembled WGS sequence"/>
</dbReference>
<sequence length="507" mass="57987">MENGSLRERKAAIVHPILFACFPVLFLLSINSGELTAQDALVPILISAAIGFVFWISLRVFLGGKKAGLIASLFILLFVIYGNIHNILQSNSSDISQFIGSNLVLGPIFLVIGILGIIFFKKTRASSELNSIFNIIAIAMIAVLITTLMFSYSTNWNDVDSILSNFVEEPIIINDVEKKPDVFVIIVDEFAGEKQAKIDFNYDLTPYYNKLEDRGFLMPDVSWANYPHSFLSFASTLNMGYLDELVEDVDPNSKDFQLFIRYTDQNKVFRIFDSYGYKVSVIGSSIGYGGVPDEYLCAYGDRVFELRKNLVMTYLPVTIFNEELLSKFHRDKLECSFSYIENYESVGEQPHFVHTLLLLPHGPYIYDSEGNDAKRDPKLKPDKEGYFGQLQFAEKKSLELIDSIQKRSPESVIIIYSDHGYRDEIDQANPTDEDFVKAFNVLTAVYFPDKDIEIPEKLSLVNLYRIFFNTYFDTDYEILEDRHIWYDNIIPQPYVHIDITDKLNSLT</sequence>
<dbReference type="GeneID" id="24815931"/>
<reference evidence="2 4" key="1">
    <citation type="journal article" date="2015" name="Proc. Natl. Acad. Sci. U.S.A.">
        <title>Genomic and proteomic characterization of "Candidatus Nitrosopelagicus brevis": An ammonia-oxidizing archaeon from the open ocean.</title>
        <authorList>
            <person name="Santoro A.E."/>
            <person name="Dupont C.L."/>
            <person name="Richter R.A."/>
            <person name="Craig M.T."/>
            <person name="Carini P."/>
            <person name="McIlvin M.R."/>
            <person name="Yang Y."/>
            <person name="Orsi W.D."/>
            <person name="Moran D.M."/>
            <person name="Saito M.A."/>
        </authorList>
    </citation>
    <scope>NUCLEOTIDE SEQUENCE [LARGE SCALE GENOMIC DNA]</scope>
    <source>
        <strain evidence="2">CN25</strain>
        <strain evidence="4">V2</strain>
    </source>
</reference>
<dbReference type="STRING" id="1410606.T478_0027"/>
<dbReference type="EMBL" id="LXWN01000002">
    <property type="protein sequence ID" value="PTL87306.1"/>
    <property type="molecule type" value="Genomic_DNA"/>
</dbReference>
<proteinExistence type="predicted"/>
<keyword evidence="5" id="KW-1185">Reference proteome</keyword>
<keyword evidence="1" id="KW-0812">Transmembrane</keyword>
<dbReference type="PROSITE" id="PS51257">
    <property type="entry name" value="PROKAR_LIPOPROTEIN"/>
    <property type="match status" value="1"/>
</dbReference>
<accession>A0A0A7V3L1</accession>
<feature type="transmembrane region" description="Helical" evidence="1">
    <location>
        <begin position="42"/>
        <end position="62"/>
    </location>
</feature>
<reference evidence="5" key="2">
    <citation type="submission" date="2016-05" db="EMBL/GenBank/DDBJ databases">
        <authorList>
            <person name="Dupont C."/>
            <person name="Santoro A."/>
        </authorList>
    </citation>
    <scope>NUCLEOTIDE SEQUENCE [LARGE SCALE GENOMIC DNA]</scope>
    <source>
        <strain evidence="5">U25</strain>
    </source>
</reference>
<organism evidence="2 4">
    <name type="scientific">Candidatus Nitrosopelagicus brevis</name>
    <dbReference type="NCBI Taxonomy" id="1410606"/>
    <lineage>
        <taxon>Archaea</taxon>
        <taxon>Nitrososphaerota</taxon>
    </lineage>
</organism>
<evidence type="ECO:0000256" key="1">
    <source>
        <dbReference type="SAM" id="Phobius"/>
    </source>
</evidence>
<evidence type="ECO:0000313" key="2">
    <source>
        <dbReference type="EMBL" id="AJA92791.1"/>
    </source>
</evidence>
<keyword evidence="1" id="KW-1133">Transmembrane helix</keyword>
<feature type="transmembrane region" description="Helical" evidence="1">
    <location>
        <begin position="132"/>
        <end position="152"/>
    </location>
</feature>
<dbReference type="RefSeq" id="WP_048104280.1">
    <property type="nucleotide sequence ID" value="NZ_CP007026.1"/>
</dbReference>
<evidence type="ECO:0000313" key="3">
    <source>
        <dbReference type="EMBL" id="PTL87306.1"/>
    </source>
</evidence>
<dbReference type="Proteomes" id="UP000030944">
    <property type="component" value="Chromosome"/>
</dbReference>